<dbReference type="InterPro" id="IPR050210">
    <property type="entry name" value="tRNA_Adenine-N(6)_MTase"/>
</dbReference>
<dbReference type="InterPro" id="IPR002052">
    <property type="entry name" value="DNA_methylase_N6_adenine_CS"/>
</dbReference>
<dbReference type="PRINTS" id="PR00507">
    <property type="entry name" value="N12N6MTFRASE"/>
</dbReference>
<keyword evidence="4 6" id="KW-0949">S-adenosyl-L-methionine</keyword>
<dbReference type="PANTHER" id="PTHR47739:SF1">
    <property type="entry name" value="TRNA1(VAL) (ADENINE(37)-N6)-METHYLTRANSFERASE"/>
    <property type="match status" value="1"/>
</dbReference>
<proteinExistence type="inferred from homology"/>
<keyword evidence="1 6" id="KW-0963">Cytoplasm</keyword>
<comment type="similarity">
    <text evidence="6">Belongs to the methyltransferase superfamily. tRNA (adenine-N(6)-)-methyltransferase family.</text>
</comment>
<comment type="function">
    <text evidence="6">Specifically methylates the adenine in position 37 of tRNA(1)(Val) (anticodon cmo5UAC).</text>
</comment>
<dbReference type="AlphaFoldDB" id="A0A0B7HZJ1"/>
<comment type="subcellular location">
    <subcellularLocation>
        <location evidence="6">Cytoplasm</location>
    </subcellularLocation>
</comment>
<dbReference type="GO" id="GO:0016430">
    <property type="term" value="F:tRNA (adenine-N6)-methyltransferase activity"/>
    <property type="evidence" value="ECO:0007669"/>
    <property type="project" value="UniProtKB-UniRule"/>
</dbReference>
<dbReference type="PROSITE" id="PS00092">
    <property type="entry name" value="N6_MTASE"/>
    <property type="match status" value="1"/>
</dbReference>
<dbReference type="EMBL" id="CDOI01000132">
    <property type="protein sequence ID" value="CEN45106.1"/>
    <property type="molecule type" value="Genomic_DNA"/>
</dbReference>
<keyword evidence="2 6" id="KW-0489">Methyltransferase</keyword>
<dbReference type="EC" id="2.1.1.223" evidence="6"/>
<protein>
    <recommendedName>
        <fullName evidence="6">tRNA1(Val) (adenine(37)-N6)-methyltransferase</fullName>
        <ecNumber evidence="6">2.1.1.223</ecNumber>
    </recommendedName>
    <alternativeName>
        <fullName evidence="6">tRNA m6A37 methyltransferase</fullName>
    </alternativeName>
</protein>
<keyword evidence="9" id="KW-1185">Reference proteome</keyword>
<keyword evidence="3 6" id="KW-0808">Transferase</keyword>
<dbReference type="InterPro" id="IPR020596">
    <property type="entry name" value="rRNA_Ade_Mease_Trfase_CS"/>
</dbReference>
<dbReference type="InterPro" id="IPR007848">
    <property type="entry name" value="Small_mtfrase_dom"/>
</dbReference>
<dbReference type="PANTHER" id="PTHR47739">
    <property type="entry name" value="TRNA1(VAL) (ADENINE(37)-N6)-METHYLTRANSFERASE"/>
    <property type="match status" value="1"/>
</dbReference>
<accession>A0A0B7HZJ1</accession>
<sequence>MIFKFKQFSVSQSQSAMKIGTDNVLLGAWVSVDHFPHRILDIGAGTGVLSLMLAQRSEAMTIDAVEIDESSFIECTENFENSPWSDRLFCYFASFQEFAEEMQGEEPYDLIISNPPFYTENYKTNSLARNKARFEDSLPFETLMDGVVQLLSDEGVFSVIIPFQEEERFISLAQSKGLFPQKITRVKGNEQSELKRSLIAFIKNKGEYTSDFLVIEKGRGQYTEAYISLTKDFYLKM</sequence>
<evidence type="ECO:0000256" key="5">
    <source>
        <dbReference type="ARBA" id="ARBA00022694"/>
    </source>
</evidence>
<evidence type="ECO:0000256" key="3">
    <source>
        <dbReference type="ARBA" id="ARBA00022679"/>
    </source>
</evidence>
<dbReference type="Proteomes" id="UP000045051">
    <property type="component" value="Unassembled WGS sequence"/>
</dbReference>
<dbReference type="Pfam" id="PF05175">
    <property type="entry name" value="MTS"/>
    <property type="match status" value="1"/>
</dbReference>
<feature type="domain" description="Methyltransferase small" evidence="7">
    <location>
        <begin position="35"/>
        <end position="128"/>
    </location>
</feature>
<evidence type="ECO:0000256" key="2">
    <source>
        <dbReference type="ARBA" id="ARBA00022603"/>
    </source>
</evidence>
<evidence type="ECO:0000256" key="6">
    <source>
        <dbReference type="HAMAP-Rule" id="MF_01872"/>
    </source>
</evidence>
<comment type="catalytic activity">
    <reaction evidence="6">
        <text>adenosine(37) in tRNA1(Val) + S-adenosyl-L-methionine = N(6)-methyladenosine(37) in tRNA1(Val) + S-adenosyl-L-homocysteine + H(+)</text>
        <dbReference type="Rhea" id="RHEA:43160"/>
        <dbReference type="Rhea" id="RHEA-COMP:10369"/>
        <dbReference type="Rhea" id="RHEA-COMP:10370"/>
        <dbReference type="ChEBI" id="CHEBI:15378"/>
        <dbReference type="ChEBI" id="CHEBI:57856"/>
        <dbReference type="ChEBI" id="CHEBI:59789"/>
        <dbReference type="ChEBI" id="CHEBI:74411"/>
        <dbReference type="ChEBI" id="CHEBI:74449"/>
        <dbReference type="EC" id="2.1.1.223"/>
    </reaction>
</comment>
<dbReference type="CDD" id="cd02440">
    <property type="entry name" value="AdoMet_MTases"/>
    <property type="match status" value="1"/>
</dbReference>
<dbReference type="InterPro" id="IPR022882">
    <property type="entry name" value="tRNA_adenine-N6_MeTrfase"/>
</dbReference>
<gene>
    <name evidence="8" type="ORF">CCAND38_220012</name>
</gene>
<evidence type="ECO:0000259" key="7">
    <source>
        <dbReference type="Pfam" id="PF05175"/>
    </source>
</evidence>
<dbReference type="InterPro" id="IPR029063">
    <property type="entry name" value="SAM-dependent_MTases_sf"/>
</dbReference>
<dbReference type="GO" id="GO:0003676">
    <property type="term" value="F:nucleic acid binding"/>
    <property type="evidence" value="ECO:0007669"/>
    <property type="project" value="InterPro"/>
</dbReference>
<dbReference type="Gene3D" id="3.40.50.150">
    <property type="entry name" value="Vaccinia Virus protein VP39"/>
    <property type="match status" value="1"/>
</dbReference>
<dbReference type="PROSITE" id="PS01131">
    <property type="entry name" value="RRNA_A_DIMETH"/>
    <property type="match status" value="1"/>
</dbReference>
<keyword evidence="5 6" id="KW-0819">tRNA processing</keyword>
<dbReference type="RefSeq" id="WP_042343924.1">
    <property type="nucleotide sequence ID" value="NZ_CDOI01000132.1"/>
</dbReference>
<evidence type="ECO:0000313" key="9">
    <source>
        <dbReference type="Proteomes" id="UP000045051"/>
    </source>
</evidence>
<dbReference type="HAMAP" id="MF_01872">
    <property type="entry name" value="tRNA_methyltr_YfiC"/>
    <property type="match status" value="1"/>
</dbReference>
<name>A0A0B7HZJ1_9FLAO</name>
<evidence type="ECO:0000256" key="1">
    <source>
        <dbReference type="ARBA" id="ARBA00022490"/>
    </source>
</evidence>
<organism evidence="8 9">
    <name type="scientific">Capnocytophaga canis</name>
    <dbReference type="NCBI Taxonomy" id="1848903"/>
    <lineage>
        <taxon>Bacteria</taxon>
        <taxon>Pseudomonadati</taxon>
        <taxon>Bacteroidota</taxon>
        <taxon>Flavobacteriia</taxon>
        <taxon>Flavobacteriales</taxon>
        <taxon>Flavobacteriaceae</taxon>
        <taxon>Capnocytophaga</taxon>
    </lineage>
</organism>
<dbReference type="GO" id="GO:0005737">
    <property type="term" value="C:cytoplasm"/>
    <property type="evidence" value="ECO:0007669"/>
    <property type="project" value="UniProtKB-SubCell"/>
</dbReference>
<reference evidence="8 9" key="1">
    <citation type="submission" date="2015-01" db="EMBL/GenBank/DDBJ databases">
        <authorList>
            <person name="Xiang T."/>
            <person name="Song Y."/>
            <person name="Huang L."/>
            <person name="Wang B."/>
            <person name="Wu P."/>
        </authorList>
    </citation>
    <scope>NUCLEOTIDE SEQUENCE [LARGE SCALE GENOMIC DNA]</scope>
    <source>
        <strain evidence="8 9">CcD38</strain>
    </source>
</reference>
<dbReference type="SUPFAM" id="SSF53335">
    <property type="entry name" value="S-adenosyl-L-methionine-dependent methyltransferases"/>
    <property type="match status" value="1"/>
</dbReference>
<dbReference type="GO" id="GO:0008033">
    <property type="term" value="P:tRNA processing"/>
    <property type="evidence" value="ECO:0007669"/>
    <property type="project" value="UniProtKB-UniRule"/>
</dbReference>
<evidence type="ECO:0000313" key="8">
    <source>
        <dbReference type="EMBL" id="CEN45106.1"/>
    </source>
</evidence>
<evidence type="ECO:0000256" key="4">
    <source>
        <dbReference type="ARBA" id="ARBA00022691"/>
    </source>
</evidence>
<dbReference type="GO" id="GO:0000179">
    <property type="term" value="F:rRNA (adenine-N6,N6-)-dimethyltransferase activity"/>
    <property type="evidence" value="ECO:0007669"/>
    <property type="project" value="InterPro"/>
</dbReference>